<dbReference type="InterPro" id="IPR011011">
    <property type="entry name" value="Znf_FYVE_PHD"/>
</dbReference>
<evidence type="ECO:0000256" key="4">
    <source>
        <dbReference type="ARBA" id="ARBA00022833"/>
    </source>
</evidence>
<keyword evidence="2" id="KW-0479">Metal-binding</keyword>
<evidence type="ECO:0000256" key="3">
    <source>
        <dbReference type="ARBA" id="ARBA00022771"/>
    </source>
</evidence>
<dbReference type="Gene3D" id="3.30.40.10">
    <property type="entry name" value="Zinc/RING finger domain, C3HC4 (zinc finger)"/>
    <property type="match status" value="1"/>
</dbReference>
<feature type="region of interest" description="Disordered" evidence="7">
    <location>
        <begin position="630"/>
        <end position="655"/>
    </location>
</feature>
<dbReference type="AlphaFoldDB" id="A0A7T7BIJ2"/>
<keyword evidence="3 6" id="KW-0863">Zinc-finger</keyword>
<dbReference type="Pfam" id="PF00628">
    <property type="entry name" value="PHD"/>
    <property type="match status" value="1"/>
</dbReference>
<feature type="compositionally biased region" description="Polar residues" evidence="7">
    <location>
        <begin position="429"/>
        <end position="449"/>
    </location>
</feature>
<evidence type="ECO:0000256" key="5">
    <source>
        <dbReference type="ARBA" id="ARBA00023242"/>
    </source>
</evidence>
<dbReference type="PANTHER" id="PTHR46174:SF1">
    <property type="entry name" value="CXXC-TYPE ZINC FINGER PROTEIN 1"/>
    <property type="match status" value="1"/>
</dbReference>
<dbReference type="EMBL" id="CP060774">
    <property type="protein sequence ID" value="QQK41060.1"/>
    <property type="molecule type" value="Genomic_DNA"/>
</dbReference>
<feature type="domain" description="PHD-type" evidence="8">
    <location>
        <begin position="487"/>
        <end position="538"/>
    </location>
</feature>
<accession>A0A7T7BIJ2</accession>
<gene>
    <name evidence="9" type="ORF">Pdw03_3914</name>
</gene>
<feature type="region of interest" description="Disordered" evidence="7">
    <location>
        <begin position="371"/>
        <end position="480"/>
    </location>
</feature>
<dbReference type="SUPFAM" id="SSF56112">
    <property type="entry name" value="Protein kinase-like (PK-like)"/>
    <property type="match status" value="1"/>
</dbReference>
<evidence type="ECO:0000256" key="7">
    <source>
        <dbReference type="SAM" id="MobiDB-lite"/>
    </source>
</evidence>
<evidence type="ECO:0000256" key="1">
    <source>
        <dbReference type="ARBA" id="ARBA00004123"/>
    </source>
</evidence>
<dbReference type="PROSITE" id="PS50016">
    <property type="entry name" value="ZF_PHD_2"/>
    <property type="match status" value="1"/>
</dbReference>
<evidence type="ECO:0000256" key="6">
    <source>
        <dbReference type="PROSITE-ProRule" id="PRU00146"/>
    </source>
</evidence>
<protein>
    <submittedName>
        <fullName evidence="9">PHD transcription factor, putative</fullName>
    </submittedName>
</protein>
<dbReference type="PROSITE" id="PS01359">
    <property type="entry name" value="ZF_PHD_1"/>
    <property type="match status" value="1"/>
</dbReference>
<feature type="region of interest" description="Disordered" evidence="7">
    <location>
        <begin position="316"/>
        <end position="349"/>
    </location>
</feature>
<evidence type="ECO:0000259" key="8">
    <source>
        <dbReference type="PROSITE" id="PS50016"/>
    </source>
</evidence>
<feature type="compositionally biased region" description="Low complexity" evidence="7">
    <location>
        <begin position="375"/>
        <end position="403"/>
    </location>
</feature>
<dbReference type="Proteomes" id="UP000595662">
    <property type="component" value="Chromosome 1"/>
</dbReference>
<reference evidence="9 10" key="1">
    <citation type="submission" date="2020-08" db="EMBL/GenBank/DDBJ databases">
        <title>The completed genome sequence of the pathogenic ascomycete fungus Penicillium digitatum.</title>
        <authorList>
            <person name="Wang M."/>
        </authorList>
    </citation>
    <scope>NUCLEOTIDE SEQUENCE [LARGE SCALE GENOMIC DNA]</scope>
    <source>
        <strain evidence="9 10">PdW03</strain>
    </source>
</reference>
<dbReference type="SUPFAM" id="SSF57903">
    <property type="entry name" value="FYVE/PHD zinc finger"/>
    <property type="match status" value="1"/>
</dbReference>
<evidence type="ECO:0000313" key="9">
    <source>
        <dbReference type="EMBL" id="QQK41060.1"/>
    </source>
</evidence>
<dbReference type="GO" id="GO:0008270">
    <property type="term" value="F:zinc ion binding"/>
    <property type="evidence" value="ECO:0007669"/>
    <property type="project" value="UniProtKB-KW"/>
</dbReference>
<dbReference type="InterPro" id="IPR037869">
    <property type="entry name" value="Spp1/CFP1"/>
</dbReference>
<feature type="compositionally biased region" description="Basic residues" evidence="7">
    <location>
        <begin position="404"/>
        <end position="415"/>
    </location>
</feature>
<proteinExistence type="predicted"/>
<dbReference type="InterPro" id="IPR001965">
    <property type="entry name" value="Znf_PHD"/>
</dbReference>
<evidence type="ECO:0000313" key="10">
    <source>
        <dbReference type="Proteomes" id="UP000595662"/>
    </source>
</evidence>
<sequence>MAGIEAATSANHVNGAAVTKFTINNPYETNPDRIPSDDPFLSQSAQYGRYTPRADDFTPRFMNWYRSDPAVNSFWEKVAQQYCTPENSLNISGPREAFAAGSIIIWVDRELADGAAAESYSSANANELSAAQKAEDSLREIGVAVPVVYFCGTIEGRNVTIESRIAGVSLEVAWRYLDAEQIEVFKNQCRQIIQLLGTIESPKDEPSYMCRELNFQIPPSVETRERDILFTEKGKEEELSLTHNNLTPSNVIVQDNRVVGIAGWRQCGYFGTVRAKKVHRLFRDLGPASEEGMASSETSVTWTDLYNGAYDPSKGIPLVANRDTPLPSVKTEPTSSTLDRFPASDDLDTNSLGLDGTVDYATSRTVANLKHGLTSRASSSDRSSPANSIKAANKKPPTSTTKKATAKKPAAKKRKVNDADADSVDGRRSNTPVSRASKTAAKKQNSVSIAGSPPPEERRKPQKKKKKGPKPAAAHENDDSDSFDENAIFCICRRPDNHTWMIGCDGDCDDWYHGRCVNIDPRDADLIERYICPKCASEGKGCTIWKPMCRLVECRKPARVRTKPPSKYCCDEHGREFMRQQTQQLKQRAGQVNGLFEDLGSMGGILTVGDLKAAIMGVTSTQEFRKLGDRIVSPPPRADENETAGAEIQAESKPQSGRWLGVDVHATGLEYSPDEIAKIEKLRTQRKELLHRKEMLAARTTFVSLLKPRAKGVVEKLKQHEPKGGWKDICGFDSRLSWSDEEFDEWRLSGAGKKALAEGTAEALAMSFSAGTDADGDTAMNGDGDDDISFWTRGVCTKKRCERHKQWVKVQQQDILFEEETAEQDLAKCEKEARSVVERGVMRRWAEKDNQA</sequence>
<dbReference type="PANTHER" id="PTHR46174">
    <property type="entry name" value="CXXC-TYPE ZINC FINGER PROTEIN 1"/>
    <property type="match status" value="1"/>
</dbReference>
<dbReference type="InterPro" id="IPR019786">
    <property type="entry name" value="Zinc_finger_PHD-type_CS"/>
</dbReference>
<dbReference type="InterPro" id="IPR019787">
    <property type="entry name" value="Znf_PHD-finger"/>
</dbReference>
<dbReference type="GO" id="GO:0048188">
    <property type="term" value="C:Set1C/COMPASS complex"/>
    <property type="evidence" value="ECO:0007669"/>
    <property type="project" value="InterPro"/>
</dbReference>
<dbReference type="GO" id="GO:0045893">
    <property type="term" value="P:positive regulation of DNA-templated transcription"/>
    <property type="evidence" value="ECO:0007669"/>
    <property type="project" value="TreeGrafter"/>
</dbReference>
<keyword evidence="4" id="KW-0862">Zinc</keyword>
<dbReference type="InterPro" id="IPR013083">
    <property type="entry name" value="Znf_RING/FYVE/PHD"/>
</dbReference>
<dbReference type="KEGG" id="pdp:PDIP_75380"/>
<dbReference type="InterPro" id="IPR011009">
    <property type="entry name" value="Kinase-like_dom_sf"/>
</dbReference>
<organism evidence="9 10">
    <name type="scientific">Penicillium digitatum</name>
    <name type="common">Green mold</name>
    <dbReference type="NCBI Taxonomy" id="36651"/>
    <lineage>
        <taxon>Eukaryota</taxon>
        <taxon>Fungi</taxon>
        <taxon>Dikarya</taxon>
        <taxon>Ascomycota</taxon>
        <taxon>Pezizomycotina</taxon>
        <taxon>Eurotiomycetes</taxon>
        <taxon>Eurotiomycetidae</taxon>
        <taxon>Eurotiales</taxon>
        <taxon>Aspergillaceae</taxon>
        <taxon>Penicillium</taxon>
    </lineage>
</organism>
<feature type="compositionally biased region" description="Basic residues" evidence="7">
    <location>
        <begin position="460"/>
        <end position="469"/>
    </location>
</feature>
<dbReference type="VEuPathDB" id="FungiDB:PDIP_75380"/>
<keyword evidence="5" id="KW-0539">Nucleus</keyword>
<evidence type="ECO:0000256" key="2">
    <source>
        <dbReference type="ARBA" id="ARBA00022723"/>
    </source>
</evidence>
<dbReference type="RefSeq" id="XP_014531695.1">
    <property type="nucleotide sequence ID" value="XM_014676209.1"/>
</dbReference>
<dbReference type="SMART" id="SM00249">
    <property type="entry name" value="PHD"/>
    <property type="match status" value="1"/>
</dbReference>
<name>A0A7T7BIJ2_PENDI</name>
<dbReference type="GeneID" id="26235854"/>
<comment type="subcellular location">
    <subcellularLocation>
        <location evidence="1">Nucleus</location>
    </subcellularLocation>
</comment>